<proteinExistence type="predicted"/>
<gene>
    <name evidence="2" type="ORF">FDP22_08860</name>
</gene>
<sequence>MSTPPDWNAAYAASAGSLFGDTPNLWLVMTLARPGFPARTALFIADGDGRNGTWAARRGLSVTAIDISAEATLQARERDRAAGVSVRRVTADLAGWSPDRSFDAVFLFYLQGPPAQREAAVRLGAWALRPGGWFVMEAFAAAGEGGCGPADPALRYAEGELSSWLEGFTREDWLFGEVRLDEGGRHQGRARVVRIAARAPGG</sequence>
<keyword evidence="2" id="KW-0808">Transferase</keyword>
<dbReference type="Gene3D" id="3.40.50.150">
    <property type="entry name" value="Vaccinia Virus protein VP39"/>
    <property type="match status" value="1"/>
</dbReference>
<reference evidence="2 3" key="1">
    <citation type="submission" date="2019-06" db="EMBL/GenBank/DDBJ databases">
        <title>Genome sequence of Rhodobacteraceae bacterium D4M1.</title>
        <authorList>
            <person name="Cao J."/>
        </authorList>
    </citation>
    <scope>NUCLEOTIDE SEQUENCE [LARGE SCALE GENOMIC DNA]</scope>
    <source>
        <strain evidence="2 3">D4M1</strain>
    </source>
</reference>
<feature type="domain" description="Methyltransferase" evidence="1">
    <location>
        <begin position="44"/>
        <end position="132"/>
    </location>
</feature>
<dbReference type="OrthoDB" id="9786503at2"/>
<dbReference type="InterPro" id="IPR041698">
    <property type="entry name" value="Methyltransf_25"/>
</dbReference>
<name>A0A5B8FU16_9RHOB</name>
<evidence type="ECO:0000313" key="3">
    <source>
        <dbReference type="Proteomes" id="UP000305888"/>
    </source>
</evidence>
<dbReference type="Pfam" id="PF13649">
    <property type="entry name" value="Methyltransf_25"/>
    <property type="match status" value="1"/>
</dbReference>
<dbReference type="EMBL" id="CP040818">
    <property type="protein sequence ID" value="QDL91875.1"/>
    <property type="molecule type" value="Genomic_DNA"/>
</dbReference>
<protein>
    <submittedName>
        <fullName evidence="2">Class I SAM-dependent methyltransferase</fullName>
    </submittedName>
</protein>
<evidence type="ECO:0000313" key="2">
    <source>
        <dbReference type="EMBL" id="QDL91875.1"/>
    </source>
</evidence>
<dbReference type="GO" id="GO:0032259">
    <property type="term" value="P:methylation"/>
    <property type="evidence" value="ECO:0007669"/>
    <property type="project" value="UniProtKB-KW"/>
</dbReference>
<dbReference type="Proteomes" id="UP000305888">
    <property type="component" value="Chromosome"/>
</dbReference>
<evidence type="ECO:0000259" key="1">
    <source>
        <dbReference type="Pfam" id="PF13649"/>
    </source>
</evidence>
<keyword evidence="3" id="KW-1185">Reference proteome</keyword>
<dbReference type="AlphaFoldDB" id="A0A5B8FU16"/>
<dbReference type="GO" id="GO:0008168">
    <property type="term" value="F:methyltransferase activity"/>
    <property type="evidence" value="ECO:0007669"/>
    <property type="project" value="UniProtKB-KW"/>
</dbReference>
<dbReference type="InterPro" id="IPR029063">
    <property type="entry name" value="SAM-dependent_MTases_sf"/>
</dbReference>
<dbReference type="KEGG" id="ppru:FDP22_08860"/>
<accession>A0A5B8FU16</accession>
<dbReference type="RefSeq" id="WP_138572072.1">
    <property type="nucleotide sequence ID" value="NZ_CP040818.1"/>
</dbReference>
<organism evidence="2 3">
    <name type="scientific">Paroceanicella profunda</name>
    <dbReference type="NCBI Taxonomy" id="2579971"/>
    <lineage>
        <taxon>Bacteria</taxon>
        <taxon>Pseudomonadati</taxon>
        <taxon>Pseudomonadota</taxon>
        <taxon>Alphaproteobacteria</taxon>
        <taxon>Rhodobacterales</taxon>
        <taxon>Paracoccaceae</taxon>
        <taxon>Paroceanicella</taxon>
    </lineage>
</organism>
<keyword evidence="2" id="KW-0489">Methyltransferase</keyword>
<dbReference type="SUPFAM" id="SSF53335">
    <property type="entry name" value="S-adenosyl-L-methionine-dependent methyltransferases"/>
    <property type="match status" value="1"/>
</dbReference>
<dbReference type="CDD" id="cd02440">
    <property type="entry name" value="AdoMet_MTases"/>
    <property type="match status" value="1"/>
</dbReference>